<feature type="domain" description="Magnetosome protein MamS/MamX" evidence="2">
    <location>
        <begin position="40"/>
        <end position="126"/>
    </location>
</feature>
<dbReference type="Pfam" id="PF26390">
    <property type="entry name" value="MamS_MamX"/>
    <property type="match status" value="1"/>
</dbReference>
<evidence type="ECO:0000256" key="1">
    <source>
        <dbReference type="SAM" id="SignalP"/>
    </source>
</evidence>
<organism evidence="3">
    <name type="scientific">Desulfobacca acetoxidans</name>
    <dbReference type="NCBI Taxonomy" id="60893"/>
    <lineage>
        <taxon>Bacteria</taxon>
        <taxon>Pseudomonadati</taxon>
        <taxon>Thermodesulfobacteriota</taxon>
        <taxon>Desulfobaccia</taxon>
        <taxon>Desulfobaccales</taxon>
        <taxon>Desulfobaccaceae</taxon>
        <taxon>Desulfobacca</taxon>
    </lineage>
</organism>
<feature type="signal peptide" evidence="1">
    <location>
        <begin position="1"/>
        <end position="23"/>
    </location>
</feature>
<dbReference type="InterPro" id="IPR058837">
    <property type="entry name" value="MamS_MamX_dom"/>
</dbReference>
<proteinExistence type="predicted"/>
<keyword evidence="3" id="KW-0238">DNA-binding</keyword>
<name>A0A7C3WQU4_9BACT</name>
<protein>
    <submittedName>
        <fullName evidence="3">DNA-binding protein</fullName>
    </submittedName>
</protein>
<feature type="chain" id="PRO_5028166859" evidence="1">
    <location>
        <begin position="24"/>
        <end position="146"/>
    </location>
</feature>
<evidence type="ECO:0000259" key="2">
    <source>
        <dbReference type="Pfam" id="PF26390"/>
    </source>
</evidence>
<reference evidence="3" key="1">
    <citation type="journal article" date="2020" name="mSystems">
        <title>Genome- and Community-Level Interaction Insights into Carbon Utilization and Element Cycling Functions of Hydrothermarchaeota in Hydrothermal Sediment.</title>
        <authorList>
            <person name="Zhou Z."/>
            <person name="Liu Y."/>
            <person name="Xu W."/>
            <person name="Pan J."/>
            <person name="Luo Z.H."/>
            <person name="Li M."/>
        </authorList>
    </citation>
    <scope>NUCLEOTIDE SEQUENCE [LARGE SCALE GENOMIC DNA]</scope>
    <source>
        <strain evidence="3">SpSt-776</strain>
    </source>
</reference>
<sequence>MIKLGAWAVSGLLGLFLAGSVWAQPQGMAPGWGRLYDPKTVETLKGEVVSVETVTAGRMDIPGRLILNLQTAKETIPVHLGPEWYVNQQGLKLVAGDQVEVRGSRLSVEGKPSIVANYVKKNQRVLNLRDDRGLPLWAGQGHRPGR</sequence>
<accession>A0A7C3WQU4</accession>
<keyword evidence="1" id="KW-0732">Signal</keyword>
<comment type="caution">
    <text evidence="3">The sequence shown here is derived from an EMBL/GenBank/DDBJ whole genome shotgun (WGS) entry which is preliminary data.</text>
</comment>
<evidence type="ECO:0000313" key="3">
    <source>
        <dbReference type="EMBL" id="HGB14634.1"/>
    </source>
</evidence>
<gene>
    <name evidence="3" type="ORF">ENV62_05290</name>
</gene>
<dbReference type="EMBL" id="DTHB01000042">
    <property type="protein sequence ID" value="HGB14634.1"/>
    <property type="molecule type" value="Genomic_DNA"/>
</dbReference>
<dbReference type="GO" id="GO:0003677">
    <property type="term" value="F:DNA binding"/>
    <property type="evidence" value="ECO:0007669"/>
    <property type="project" value="UniProtKB-KW"/>
</dbReference>
<dbReference type="AlphaFoldDB" id="A0A7C3WQU4"/>